<dbReference type="AlphaFoldDB" id="A0A3A3GH93"/>
<comment type="caution">
    <text evidence="1">The sequence shown here is derived from an EMBL/GenBank/DDBJ whole genome shotgun (WGS) entry which is preliminary data.</text>
</comment>
<evidence type="ECO:0000313" key="2">
    <source>
        <dbReference type="Proteomes" id="UP000266177"/>
    </source>
</evidence>
<gene>
    <name evidence="1" type="ORF">DQX05_17010</name>
</gene>
<organism evidence="1 2">
    <name type="scientific">Paenibacillus thiaminolyticus</name>
    <name type="common">Bacillus thiaminolyticus</name>
    <dbReference type="NCBI Taxonomy" id="49283"/>
    <lineage>
        <taxon>Bacteria</taxon>
        <taxon>Bacillati</taxon>
        <taxon>Bacillota</taxon>
        <taxon>Bacilli</taxon>
        <taxon>Bacillales</taxon>
        <taxon>Paenibacillaceae</taxon>
        <taxon>Paenibacillus</taxon>
    </lineage>
</organism>
<accession>A0A3A3GH93</accession>
<dbReference type="Proteomes" id="UP000266177">
    <property type="component" value="Unassembled WGS sequence"/>
</dbReference>
<evidence type="ECO:0000313" key="1">
    <source>
        <dbReference type="EMBL" id="RJG22637.1"/>
    </source>
</evidence>
<dbReference type="EMBL" id="QYZD01000015">
    <property type="protein sequence ID" value="RJG22637.1"/>
    <property type="molecule type" value="Genomic_DNA"/>
</dbReference>
<reference evidence="1 2" key="1">
    <citation type="submission" date="2018-09" db="EMBL/GenBank/DDBJ databases">
        <title>Paenibacillus SK2017-BO5.</title>
        <authorList>
            <person name="Piskunova J.V."/>
            <person name="Dubiley S.A."/>
            <person name="Severinov K.V."/>
        </authorList>
    </citation>
    <scope>NUCLEOTIDE SEQUENCE [LARGE SCALE GENOMIC DNA]</scope>
    <source>
        <strain evidence="1 2">BO5</strain>
    </source>
</reference>
<sequence>MVGNGGRGNAEPFGQPLPAVLLLGDKDELSSSIGDFRKMARSACRRWSDGVVYILWNKL</sequence>
<proteinExistence type="predicted"/>
<name>A0A3A3GH93_PANTH</name>
<protein>
    <submittedName>
        <fullName evidence="1">Uncharacterized protein</fullName>
    </submittedName>
</protein>